<evidence type="ECO:0000256" key="1">
    <source>
        <dbReference type="SAM" id="Phobius"/>
    </source>
</evidence>
<keyword evidence="3" id="KW-1185">Reference proteome</keyword>
<gene>
    <name evidence="2" type="ORF">D7003_17965</name>
</gene>
<protein>
    <submittedName>
        <fullName evidence="2">Uncharacterized protein</fullName>
    </submittedName>
</protein>
<dbReference type="PROSITE" id="PS51257">
    <property type="entry name" value="PROKAR_LIPOPROTEIN"/>
    <property type="match status" value="1"/>
</dbReference>
<dbReference type="Proteomes" id="UP000273807">
    <property type="component" value="Unassembled WGS sequence"/>
</dbReference>
<comment type="caution">
    <text evidence="2">The sequence shown here is derived from an EMBL/GenBank/DDBJ whole genome shotgun (WGS) entry which is preliminary data.</text>
</comment>
<sequence length="210" mass="21018">MRTHPARTPFHALRAGMVATVALTLAACAHVLAGGQLPGPMILLALLALTGLACTAVTRLKLGFPAVAGLLGAGQLVLHEAFTALGGTVAGAASNAAGPHHGPALLPTSLPASPLEQVQAHGLDSPLALLMLAGHAAATLACALILARGEDALWGLAAWLRPLIELPSPVSTDAAAAPAVAVPPVPAAPLPWRNQRPDCRRGPPAAVVFS</sequence>
<evidence type="ECO:0000313" key="2">
    <source>
        <dbReference type="EMBL" id="RNL50001.1"/>
    </source>
</evidence>
<dbReference type="RefSeq" id="WP_123256772.1">
    <property type="nucleotide sequence ID" value="NZ_RBED01000137.1"/>
</dbReference>
<feature type="transmembrane region" description="Helical" evidence="1">
    <location>
        <begin position="39"/>
        <end position="58"/>
    </location>
</feature>
<dbReference type="EMBL" id="RBED01000137">
    <property type="protein sequence ID" value="RNL50001.1"/>
    <property type="molecule type" value="Genomic_DNA"/>
</dbReference>
<proteinExistence type="predicted"/>
<accession>A0A3N0BMQ4</accession>
<feature type="transmembrane region" description="Helical" evidence="1">
    <location>
        <begin position="12"/>
        <end position="33"/>
    </location>
</feature>
<reference evidence="2 3" key="1">
    <citation type="submission" date="2018-10" db="EMBL/GenBank/DDBJ databases">
        <title>Genome sequencing of Arthrobacter oryzae TNB02.</title>
        <authorList>
            <person name="Cho Y.-J."/>
            <person name="Cho A."/>
            <person name="Kim O.-S."/>
        </authorList>
    </citation>
    <scope>NUCLEOTIDE SEQUENCE [LARGE SCALE GENOMIC DNA]</scope>
    <source>
        <strain evidence="2 3">TNB02</strain>
    </source>
</reference>
<keyword evidence="1" id="KW-0472">Membrane</keyword>
<keyword evidence="1" id="KW-0812">Transmembrane</keyword>
<evidence type="ECO:0000313" key="3">
    <source>
        <dbReference type="Proteomes" id="UP000273807"/>
    </source>
</evidence>
<organism evidence="2 3">
    <name type="scientific">Arthrobacter oryzae</name>
    <dbReference type="NCBI Taxonomy" id="409290"/>
    <lineage>
        <taxon>Bacteria</taxon>
        <taxon>Bacillati</taxon>
        <taxon>Actinomycetota</taxon>
        <taxon>Actinomycetes</taxon>
        <taxon>Micrococcales</taxon>
        <taxon>Micrococcaceae</taxon>
        <taxon>Arthrobacter</taxon>
    </lineage>
</organism>
<dbReference type="AlphaFoldDB" id="A0A3N0BMQ4"/>
<name>A0A3N0BMQ4_9MICC</name>
<feature type="transmembrane region" description="Helical" evidence="1">
    <location>
        <begin position="127"/>
        <end position="147"/>
    </location>
</feature>
<keyword evidence="1" id="KW-1133">Transmembrane helix</keyword>